<comment type="caution">
    <text evidence="3">The sequence shown here is derived from an EMBL/GenBank/DDBJ whole genome shotgun (WGS) entry which is preliminary data.</text>
</comment>
<evidence type="ECO:0000313" key="3">
    <source>
        <dbReference type="EMBL" id="GEM42831.1"/>
    </source>
</evidence>
<feature type="transmembrane region" description="Helical" evidence="2">
    <location>
        <begin position="29"/>
        <end position="50"/>
    </location>
</feature>
<keyword evidence="2" id="KW-0812">Transmembrane</keyword>
<feature type="compositionally biased region" description="Basic and acidic residues" evidence="1">
    <location>
        <begin position="62"/>
        <end position="73"/>
    </location>
</feature>
<keyword evidence="4" id="KW-1185">Reference proteome</keyword>
<dbReference type="Proteomes" id="UP000321424">
    <property type="component" value="Unassembled WGS sequence"/>
</dbReference>
<name>A0A511MQU9_9NOCA</name>
<feature type="region of interest" description="Disordered" evidence="1">
    <location>
        <begin position="54"/>
        <end position="73"/>
    </location>
</feature>
<reference evidence="3 4" key="1">
    <citation type="submission" date="2019-07" db="EMBL/GenBank/DDBJ databases">
        <title>Whole genome shotgun sequence of Nocardia ninae NBRC 108245.</title>
        <authorList>
            <person name="Hosoyama A."/>
            <person name="Uohara A."/>
            <person name="Ohji S."/>
            <person name="Ichikawa N."/>
        </authorList>
    </citation>
    <scope>NUCLEOTIDE SEQUENCE [LARGE SCALE GENOMIC DNA]</scope>
    <source>
        <strain evidence="3 4">NBRC 108245</strain>
    </source>
</reference>
<sequence length="73" mass="8214">MSIRFIGGYVALVAILLFVWATNTDRNPVFAASLVFALCAMVAMNVWIHLSNRRQHNTRKAPRPDRDKAPSSE</sequence>
<evidence type="ECO:0000256" key="2">
    <source>
        <dbReference type="SAM" id="Phobius"/>
    </source>
</evidence>
<gene>
    <name evidence="3" type="ORF">NN4_73500</name>
</gene>
<feature type="transmembrane region" description="Helical" evidence="2">
    <location>
        <begin position="5"/>
        <end position="23"/>
    </location>
</feature>
<keyword evidence="2" id="KW-1133">Transmembrane helix</keyword>
<proteinExistence type="predicted"/>
<keyword evidence="2" id="KW-0472">Membrane</keyword>
<accession>A0A511MQU9</accession>
<dbReference type="OrthoDB" id="9946217at2"/>
<dbReference type="AlphaFoldDB" id="A0A511MQU9"/>
<evidence type="ECO:0000256" key="1">
    <source>
        <dbReference type="SAM" id="MobiDB-lite"/>
    </source>
</evidence>
<dbReference type="RefSeq" id="WP_147140691.1">
    <property type="nucleotide sequence ID" value="NZ_BJXA01000078.1"/>
</dbReference>
<evidence type="ECO:0000313" key="4">
    <source>
        <dbReference type="Proteomes" id="UP000321424"/>
    </source>
</evidence>
<dbReference type="EMBL" id="BJXA01000078">
    <property type="protein sequence ID" value="GEM42831.1"/>
    <property type="molecule type" value="Genomic_DNA"/>
</dbReference>
<protein>
    <submittedName>
        <fullName evidence="3">Uncharacterized protein</fullName>
    </submittedName>
</protein>
<organism evidence="3 4">
    <name type="scientific">Nocardia ninae NBRC 108245</name>
    <dbReference type="NCBI Taxonomy" id="1210091"/>
    <lineage>
        <taxon>Bacteria</taxon>
        <taxon>Bacillati</taxon>
        <taxon>Actinomycetota</taxon>
        <taxon>Actinomycetes</taxon>
        <taxon>Mycobacteriales</taxon>
        <taxon>Nocardiaceae</taxon>
        <taxon>Nocardia</taxon>
    </lineage>
</organism>